<evidence type="ECO:0000256" key="1">
    <source>
        <dbReference type="SAM" id="Phobius"/>
    </source>
</evidence>
<dbReference type="Proteomes" id="UP001500393">
    <property type="component" value="Unassembled WGS sequence"/>
</dbReference>
<accession>A0ABP4PEX7</accession>
<organism evidence="2 3">
    <name type="scientific">Kribbella sancticallisti</name>
    <dbReference type="NCBI Taxonomy" id="460087"/>
    <lineage>
        <taxon>Bacteria</taxon>
        <taxon>Bacillati</taxon>
        <taxon>Actinomycetota</taxon>
        <taxon>Actinomycetes</taxon>
        <taxon>Propionibacteriales</taxon>
        <taxon>Kribbellaceae</taxon>
        <taxon>Kribbella</taxon>
    </lineage>
</organism>
<keyword evidence="3" id="KW-1185">Reference proteome</keyword>
<proteinExistence type="predicted"/>
<comment type="caution">
    <text evidence="2">The sequence shown here is derived from an EMBL/GenBank/DDBJ whole genome shotgun (WGS) entry which is preliminary data.</text>
</comment>
<protein>
    <submittedName>
        <fullName evidence="2">Uncharacterized protein</fullName>
    </submittedName>
</protein>
<reference evidence="3" key="1">
    <citation type="journal article" date="2019" name="Int. J. Syst. Evol. Microbiol.">
        <title>The Global Catalogue of Microorganisms (GCM) 10K type strain sequencing project: providing services to taxonomists for standard genome sequencing and annotation.</title>
        <authorList>
            <consortium name="The Broad Institute Genomics Platform"/>
            <consortium name="The Broad Institute Genome Sequencing Center for Infectious Disease"/>
            <person name="Wu L."/>
            <person name="Ma J."/>
        </authorList>
    </citation>
    <scope>NUCLEOTIDE SEQUENCE [LARGE SCALE GENOMIC DNA]</scope>
    <source>
        <strain evidence="3">JCM 14969</strain>
    </source>
</reference>
<evidence type="ECO:0000313" key="2">
    <source>
        <dbReference type="EMBL" id="GAA1579417.1"/>
    </source>
</evidence>
<evidence type="ECO:0000313" key="3">
    <source>
        <dbReference type="Proteomes" id="UP001500393"/>
    </source>
</evidence>
<feature type="transmembrane region" description="Helical" evidence="1">
    <location>
        <begin position="61"/>
        <end position="82"/>
    </location>
</feature>
<keyword evidence="1" id="KW-0812">Transmembrane</keyword>
<feature type="transmembrane region" description="Helical" evidence="1">
    <location>
        <begin position="94"/>
        <end position="115"/>
    </location>
</feature>
<gene>
    <name evidence="2" type="ORF">GCM10009789_36440</name>
</gene>
<sequence length="133" mass="13532">MEDDMTTTTWLRAAAVCGALYPLLLIVGDDVIAAGDEVAPNAGTPEQVAAAIAAKASPAYFYGRGIGLLSVLCLVVFAAYVASRLRARRGPGSIWPPLAAGGGVLAGALLMQAAVPQLTLVKHEGAGADPDSW</sequence>
<keyword evidence="1" id="KW-1133">Transmembrane helix</keyword>
<name>A0ABP4PEX7_9ACTN</name>
<keyword evidence="1" id="KW-0472">Membrane</keyword>
<dbReference type="EMBL" id="BAAAOS010000020">
    <property type="protein sequence ID" value="GAA1579417.1"/>
    <property type="molecule type" value="Genomic_DNA"/>
</dbReference>